<protein>
    <submittedName>
        <fullName evidence="1">Uncharacterized protein</fullName>
    </submittedName>
</protein>
<comment type="caution">
    <text evidence="1">The sequence shown here is derived from an EMBL/GenBank/DDBJ whole genome shotgun (WGS) entry which is preliminary data.</text>
</comment>
<dbReference type="EMBL" id="LFZO01000662">
    <property type="protein sequence ID" value="KXT01213.1"/>
    <property type="molecule type" value="Genomic_DNA"/>
</dbReference>
<keyword evidence="2" id="KW-1185">Reference proteome</keyword>
<reference evidence="1 2" key="1">
    <citation type="submission" date="2015-07" db="EMBL/GenBank/DDBJ databases">
        <title>Comparative genomics of the Sigatoka disease complex on banana suggests a link between parallel evolutionary changes in Pseudocercospora fijiensis and Pseudocercospora eumusae and increased virulence on the banana host.</title>
        <authorList>
            <person name="Chang T.-C."/>
            <person name="Salvucci A."/>
            <person name="Crous P.W."/>
            <person name="Stergiopoulos I."/>
        </authorList>
    </citation>
    <scope>NUCLEOTIDE SEQUENCE [LARGE SCALE GENOMIC DNA]</scope>
    <source>
        <strain evidence="1 2">CBS 116634</strain>
    </source>
</reference>
<evidence type="ECO:0000313" key="2">
    <source>
        <dbReference type="Proteomes" id="UP000073492"/>
    </source>
</evidence>
<dbReference type="AlphaFoldDB" id="A0A139HFJ7"/>
<dbReference type="Proteomes" id="UP000073492">
    <property type="component" value="Unassembled WGS sequence"/>
</dbReference>
<evidence type="ECO:0000313" key="1">
    <source>
        <dbReference type="EMBL" id="KXT01213.1"/>
    </source>
</evidence>
<sequence length="151" mass="15485">MLLARYRAAARVHSHLGGPEDGQSVASAGSQGAVDDGCETRCQGFACVEGLDDCSCDDSAVVVVVVNVTVSVVAEIWNAYAGAEVASGLAAETAAEPVTVLVSAGTIVAVGCQYALIGEFGRRVVMRFVNSIRCNADQNHQSSGCGWPAHA</sequence>
<proteinExistence type="predicted"/>
<name>A0A139HFJ7_9PEZI</name>
<gene>
    <name evidence="1" type="ORF">AC579_1927</name>
</gene>
<organism evidence="1 2">
    <name type="scientific">Pseudocercospora musae</name>
    <dbReference type="NCBI Taxonomy" id="113226"/>
    <lineage>
        <taxon>Eukaryota</taxon>
        <taxon>Fungi</taxon>
        <taxon>Dikarya</taxon>
        <taxon>Ascomycota</taxon>
        <taxon>Pezizomycotina</taxon>
        <taxon>Dothideomycetes</taxon>
        <taxon>Dothideomycetidae</taxon>
        <taxon>Mycosphaerellales</taxon>
        <taxon>Mycosphaerellaceae</taxon>
        <taxon>Pseudocercospora</taxon>
    </lineage>
</organism>
<accession>A0A139HFJ7</accession>